<comment type="caution">
    <text evidence="2">The sequence shown here is derived from an EMBL/GenBank/DDBJ whole genome shotgun (WGS) entry which is preliminary data.</text>
</comment>
<dbReference type="AlphaFoldDB" id="A0A022PDB0"/>
<dbReference type="PATRIC" id="fig|1393736.3.peg.4097"/>
<keyword evidence="1" id="KW-0812">Transmembrane</keyword>
<accession>A0A022PDB0</accession>
<reference evidence="2 3" key="1">
    <citation type="submission" date="2014-03" db="EMBL/GenBank/DDBJ databases">
        <title>Draft Genome of Photorhabdus luminescens BA1, an Egyptian Isolate.</title>
        <authorList>
            <person name="Ghazal S."/>
            <person name="Hurst S.G.IV."/>
            <person name="Morris K."/>
            <person name="Thomas K."/>
            <person name="Tisa L.S."/>
        </authorList>
    </citation>
    <scope>NUCLEOTIDE SEQUENCE [LARGE SCALE GENOMIC DNA]</scope>
    <source>
        <strain evidence="2 3">BA1</strain>
    </source>
</reference>
<feature type="transmembrane region" description="Helical" evidence="1">
    <location>
        <begin position="90"/>
        <end position="108"/>
    </location>
</feature>
<feature type="transmembrane region" description="Helical" evidence="1">
    <location>
        <begin position="67"/>
        <end position="84"/>
    </location>
</feature>
<evidence type="ECO:0000313" key="3">
    <source>
        <dbReference type="Proteomes" id="UP000023464"/>
    </source>
</evidence>
<dbReference type="Proteomes" id="UP000023464">
    <property type="component" value="Unassembled WGS sequence"/>
</dbReference>
<sequence>MMEQYRQDKSTLLLAFIVGLATNGTFSAVFSSVVSFSVFPLITLILSIYCIHQRYLNYSMPDGMPKLVVACFLLGLFSYSAIIRVEYPEIGSNFLPAVIGTVLVFWIYRKVKIRKNQAIIENSH</sequence>
<gene>
    <name evidence="2" type="ORF">BA1DRAFT_04024</name>
</gene>
<dbReference type="EMBL" id="JFGV01000082">
    <property type="protein sequence ID" value="EYU13509.1"/>
    <property type="molecule type" value="Genomic_DNA"/>
</dbReference>
<proteinExistence type="predicted"/>
<dbReference type="InterPro" id="IPR009867">
    <property type="entry name" value="DUF1422"/>
</dbReference>
<evidence type="ECO:0008006" key="4">
    <source>
        <dbReference type="Google" id="ProtNLM"/>
    </source>
</evidence>
<name>A0A022PDB0_9GAMM</name>
<dbReference type="NCBIfam" id="NF008278">
    <property type="entry name" value="PRK11056.1"/>
    <property type="match status" value="1"/>
</dbReference>
<dbReference type="Pfam" id="PF07226">
    <property type="entry name" value="DUF1422"/>
    <property type="match status" value="1"/>
</dbReference>
<evidence type="ECO:0000256" key="1">
    <source>
        <dbReference type="SAM" id="Phobius"/>
    </source>
</evidence>
<protein>
    <recommendedName>
        <fullName evidence="4">YijD family membrane protein</fullName>
    </recommendedName>
</protein>
<keyword evidence="3" id="KW-1185">Reference proteome</keyword>
<keyword evidence="1" id="KW-1133">Transmembrane helix</keyword>
<keyword evidence="1" id="KW-0472">Membrane</keyword>
<organism evidence="2 3">
    <name type="scientific">Photorhabdus aegyptia</name>
    <dbReference type="NCBI Taxonomy" id="2805098"/>
    <lineage>
        <taxon>Bacteria</taxon>
        <taxon>Pseudomonadati</taxon>
        <taxon>Pseudomonadota</taxon>
        <taxon>Gammaproteobacteria</taxon>
        <taxon>Enterobacterales</taxon>
        <taxon>Morganellaceae</taxon>
        <taxon>Photorhabdus</taxon>
    </lineage>
</organism>
<feature type="transmembrane region" description="Helical" evidence="1">
    <location>
        <begin position="37"/>
        <end position="55"/>
    </location>
</feature>
<evidence type="ECO:0000313" key="2">
    <source>
        <dbReference type="EMBL" id="EYU13509.1"/>
    </source>
</evidence>